<dbReference type="Proteomes" id="UP000199072">
    <property type="component" value="Unassembled WGS sequence"/>
</dbReference>
<dbReference type="EMBL" id="FNAI01000009">
    <property type="protein sequence ID" value="SDE80973.1"/>
    <property type="molecule type" value="Genomic_DNA"/>
</dbReference>
<sequence length="215" mass="24499">MKNLSIPKDDLDVLILFENLSVNDKDCVIQVFNNFAKGQTYDITADKIAQVTSLSYDNAFVIIGVYFVLLRTINLNNYNQEDFIKNVVTNSAIRYEIEDEDKSKVDNAIKTLLTINNPNLLLTSIASYLTSQNSNLLTGFSVFSDLKPIKTNNQISGLALNNVLKLRFRGENQEENQMFFSFDADDLNELINKLTELKESNELLKAKYNDDIIYI</sequence>
<protein>
    <recommendedName>
        <fullName evidence="3">COMM domain-containing protein</fullName>
    </recommendedName>
</protein>
<proteinExistence type="predicted"/>
<evidence type="ECO:0000313" key="1">
    <source>
        <dbReference type="EMBL" id="SDE80973.1"/>
    </source>
</evidence>
<accession>A0A1G7FYH7</accession>
<dbReference type="AlphaFoldDB" id="A0A1G7FYH7"/>
<gene>
    <name evidence="1" type="ORF">SAMN05216464_109279</name>
</gene>
<reference evidence="1 2" key="1">
    <citation type="submission" date="2016-10" db="EMBL/GenBank/DDBJ databases">
        <authorList>
            <person name="de Groot N.N."/>
        </authorList>
    </citation>
    <scope>NUCLEOTIDE SEQUENCE [LARGE SCALE GENOMIC DNA]</scope>
    <source>
        <strain evidence="1 2">47C3B</strain>
    </source>
</reference>
<organism evidence="1 2">
    <name type="scientific">Mucilaginibacter pineti</name>
    <dbReference type="NCBI Taxonomy" id="1391627"/>
    <lineage>
        <taxon>Bacteria</taxon>
        <taxon>Pseudomonadati</taxon>
        <taxon>Bacteroidota</taxon>
        <taxon>Sphingobacteriia</taxon>
        <taxon>Sphingobacteriales</taxon>
        <taxon>Sphingobacteriaceae</taxon>
        <taxon>Mucilaginibacter</taxon>
    </lineage>
</organism>
<name>A0A1G7FYH7_9SPHI</name>
<keyword evidence="2" id="KW-1185">Reference proteome</keyword>
<dbReference type="RefSeq" id="WP_091151748.1">
    <property type="nucleotide sequence ID" value="NZ_FNAI01000009.1"/>
</dbReference>
<evidence type="ECO:0008006" key="3">
    <source>
        <dbReference type="Google" id="ProtNLM"/>
    </source>
</evidence>
<evidence type="ECO:0000313" key="2">
    <source>
        <dbReference type="Proteomes" id="UP000199072"/>
    </source>
</evidence>
<dbReference type="STRING" id="1391627.SAMN05216464_109279"/>